<protein>
    <recommendedName>
        <fullName evidence="3">Secreted protein</fullName>
    </recommendedName>
</protein>
<dbReference type="Proteomes" id="UP001454036">
    <property type="component" value="Unassembled WGS sequence"/>
</dbReference>
<accession>A0AAV3R7S0</accession>
<reference evidence="1 2" key="1">
    <citation type="submission" date="2024-01" db="EMBL/GenBank/DDBJ databases">
        <title>The complete chloroplast genome sequence of Lithospermum erythrorhizon: insights into the phylogenetic relationship among Boraginaceae species and the maternal lineages of purple gromwells.</title>
        <authorList>
            <person name="Okada T."/>
            <person name="Watanabe K."/>
        </authorList>
    </citation>
    <scope>NUCLEOTIDE SEQUENCE [LARGE SCALE GENOMIC DNA]</scope>
</reference>
<comment type="caution">
    <text evidence="1">The sequence shown here is derived from an EMBL/GenBank/DDBJ whole genome shotgun (WGS) entry which is preliminary data.</text>
</comment>
<name>A0AAV3R7S0_LITER</name>
<proteinExistence type="predicted"/>
<organism evidence="1 2">
    <name type="scientific">Lithospermum erythrorhizon</name>
    <name type="common">Purple gromwell</name>
    <name type="synonym">Lithospermum officinale var. erythrorhizon</name>
    <dbReference type="NCBI Taxonomy" id="34254"/>
    <lineage>
        <taxon>Eukaryota</taxon>
        <taxon>Viridiplantae</taxon>
        <taxon>Streptophyta</taxon>
        <taxon>Embryophyta</taxon>
        <taxon>Tracheophyta</taxon>
        <taxon>Spermatophyta</taxon>
        <taxon>Magnoliopsida</taxon>
        <taxon>eudicotyledons</taxon>
        <taxon>Gunneridae</taxon>
        <taxon>Pentapetalae</taxon>
        <taxon>asterids</taxon>
        <taxon>lamiids</taxon>
        <taxon>Boraginales</taxon>
        <taxon>Boraginaceae</taxon>
        <taxon>Boraginoideae</taxon>
        <taxon>Lithospermeae</taxon>
        <taxon>Lithospermum</taxon>
    </lineage>
</organism>
<gene>
    <name evidence="1" type="ORF">LIER_26203</name>
</gene>
<sequence length="85" mass="9750">MRRHLLARRKSGTVHNVPLRLGLFQVLIQQGHIPRIVADFETETLHLLLQRFHLKVLLDQLLAQLPGLVYRVVLPSTRAREAEAA</sequence>
<dbReference type="EMBL" id="BAABME010008085">
    <property type="protein sequence ID" value="GAA0172360.1"/>
    <property type="molecule type" value="Genomic_DNA"/>
</dbReference>
<evidence type="ECO:0000313" key="1">
    <source>
        <dbReference type="EMBL" id="GAA0172360.1"/>
    </source>
</evidence>
<dbReference type="AlphaFoldDB" id="A0AAV3R7S0"/>
<keyword evidence="2" id="KW-1185">Reference proteome</keyword>
<evidence type="ECO:0000313" key="2">
    <source>
        <dbReference type="Proteomes" id="UP001454036"/>
    </source>
</evidence>
<evidence type="ECO:0008006" key="3">
    <source>
        <dbReference type="Google" id="ProtNLM"/>
    </source>
</evidence>